<dbReference type="EMBL" id="PYXZ01000004">
    <property type="protein sequence ID" value="PUA80845.1"/>
    <property type="molecule type" value="Genomic_DNA"/>
</dbReference>
<dbReference type="InterPro" id="IPR036286">
    <property type="entry name" value="LexA/Signal_pep-like_sf"/>
</dbReference>
<evidence type="ECO:0000259" key="7">
    <source>
        <dbReference type="PROSITE" id="PS50108"/>
    </source>
</evidence>
<dbReference type="EC" id="3.4.21.89" evidence="5"/>
<keyword evidence="2 6" id="KW-0812">Transmembrane</keyword>
<accession>A0A2R7YWT6</accession>
<gene>
    <name evidence="8" type="ORF">C7S10_10565</name>
</gene>
<dbReference type="OrthoDB" id="9802683at2"/>
<dbReference type="InterPro" id="IPR001733">
    <property type="entry name" value="Peptidase_S26B"/>
</dbReference>
<evidence type="ECO:0000256" key="6">
    <source>
        <dbReference type="SAM" id="Phobius"/>
    </source>
</evidence>
<evidence type="ECO:0000256" key="3">
    <source>
        <dbReference type="ARBA" id="ARBA00022989"/>
    </source>
</evidence>
<name>A0A2R7YWT6_9ACTN</name>
<dbReference type="CDD" id="cd06530">
    <property type="entry name" value="S26_SPase_I"/>
    <property type="match status" value="1"/>
</dbReference>
<dbReference type="GO" id="GO:0004252">
    <property type="term" value="F:serine-type endopeptidase activity"/>
    <property type="evidence" value="ECO:0007669"/>
    <property type="project" value="UniProtKB-UniRule"/>
</dbReference>
<feature type="transmembrane region" description="Helical" evidence="6">
    <location>
        <begin position="151"/>
        <end position="169"/>
    </location>
</feature>
<feature type="domain" description="CRIB" evidence="7">
    <location>
        <begin position="67"/>
        <end position="80"/>
    </location>
</feature>
<dbReference type="Proteomes" id="UP000244867">
    <property type="component" value="Unassembled WGS sequence"/>
</dbReference>
<evidence type="ECO:0000313" key="9">
    <source>
        <dbReference type="Proteomes" id="UP000244867"/>
    </source>
</evidence>
<dbReference type="GO" id="GO:0009003">
    <property type="term" value="F:signal peptidase activity"/>
    <property type="evidence" value="ECO:0007669"/>
    <property type="project" value="UniProtKB-EC"/>
</dbReference>
<keyword evidence="4 6" id="KW-0472">Membrane</keyword>
<organism evidence="8 9">
    <name type="scientific">Nocardioides currus</name>
    <dbReference type="NCBI Taxonomy" id="2133958"/>
    <lineage>
        <taxon>Bacteria</taxon>
        <taxon>Bacillati</taxon>
        <taxon>Actinomycetota</taxon>
        <taxon>Actinomycetes</taxon>
        <taxon>Propionibacteriales</taxon>
        <taxon>Nocardioidaceae</taxon>
        <taxon>Nocardioides</taxon>
    </lineage>
</organism>
<dbReference type="InterPro" id="IPR000095">
    <property type="entry name" value="CRIB_dom"/>
</dbReference>
<protein>
    <recommendedName>
        <fullName evidence="5">Signal peptidase I</fullName>
        <ecNumber evidence="5">3.4.21.89</ecNumber>
    </recommendedName>
</protein>
<comment type="subcellular location">
    <subcellularLocation>
        <location evidence="1">Membrane</location>
    </subcellularLocation>
</comment>
<feature type="transmembrane region" description="Helical" evidence="6">
    <location>
        <begin position="201"/>
        <end position="222"/>
    </location>
</feature>
<evidence type="ECO:0000256" key="5">
    <source>
        <dbReference type="NCBIfam" id="TIGR02228"/>
    </source>
</evidence>
<dbReference type="PROSITE" id="PS50108">
    <property type="entry name" value="CRIB"/>
    <property type="match status" value="1"/>
</dbReference>
<dbReference type="AlphaFoldDB" id="A0A2R7YWT6"/>
<dbReference type="NCBIfam" id="TIGR02228">
    <property type="entry name" value="sigpep_I_arch"/>
    <property type="match status" value="1"/>
</dbReference>
<keyword evidence="3 6" id="KW-1133">Transmembrane helix</keyword>
<evidence type="ECO:0000256" key="2">
    <source>
        <dbReference type="ARBA" id="ARBA00022692"/>
    </source>
</evidence>
<feature type="transmembrane region" description="Helical" evidence="6">
    <location>
        <begin position="26"/>
        <end position="49"/>
    </location>
</feature>
<dbReference type="GO" id="GO:0006465">
    <property type="term" value="P:signal peptide processing"/>
    <property type="evidence" value="ECO:0007669"/>
    <property type="project" value="UniProtKB-UniRule"/>
</dbReference>
<sequence>MQESPHRSAGPLPWARLVVVLLSRTYRAMLVTLVIVAALPPLVSAWGAYVVESGSMRPGIHEGHVVLASPTGPEHRVHVGRVYVFDDPAVEDRVLVHRIVERRDDGDFTTAGDANELTDSTPLDPSGIRAQALLLVPYVGLPLHWLHAGRWPLVLLWTLLTAAAFLASLRRLDGEPPTRRPGLPRRLRPDRVGIPRRRAPVAALAVAVGAVVIGAVVVGGSLTTSADARFTSRTATASGWTAGTGLLQPYVAAVLADQPYGLWLLDEAAGTAYAADRSGNNRTGELFNPLTPGRAGGLPRNPGTAVGTNGGRIVLGTGAVAAPAAYSIELWFRTTSTSQGYLAGFENDRDANYSLFTTDADRAITMEANGRITFGRWPWSSQTITSTRAYNDGAWHHLVVTSTAARATTVYVDGAAVVAGTTSAVASYTGYWRVGQGSIGLLNTPGFVGDVDNVSIYHSVLPAARVAAHWAAR</sequence>
<evidence type="ECO:0000256" key="1">
    <source>
        <dbReference type="ARBA" id="ARBA00004370"/>
    </source>
</evidence>
<keyword evidence="9" id="KW-1185">Reference proteome</keyword>
<dbReference type="SUPFAM" id="SSF51306">
    <property type="entry name" value="LexA/Signal peptidase"/>
    <property type="match status" value="1"/>
</dbReference>
<dbReference type="RefSeq" id="WP_108344414.1">
    <property type="nucleotide sequence ID" value="NZ_PYXZ01000004.1"/>
</dbReference>
<dbReference type="InterPro" id="IPR019533">
    <property type="entry name" value="Peptidase_S26"/>
</dbReference>
<dbReference type="CDD" id="cd00110">
    <property type="entry name" value="LamG"/>
    <property type="match status" value="1"/>
</dbReference>
<dbReference type="Pfam" id="PF13385">
    <property type="entry name" value="Laminin_G_3"/>
    <property type="match status" value="1"/>
</dbReference>
<evidence type="ECO:0000313" key="8">
    <source>
        <dbReference type="EMBL" id="PUA80845.1"/>
    </source>
</evidence>
<dbReference type="GO" id="GO:0016020">
    <property type="term" value="C:membrane"/>
    <property type="evidence" value="ECO:0007669"/>
    <property type="project" value="UniProtKB-SubCell"/>
</dbReference>
<evidence type="ECO:0000256" key="4">
    <source>
        <dbReference type="ARBA" id="ARBA00023136"/>
    </source>
</evidence>
<dbReference type="InterPro" id="IPR001791">
    <property type="entry name" value="Laminin_G"/>
</dbReference>
<reference evidence="8 9" key="1">
    <citation type="submission" date="2018-03" db="EMBL/GenBank/DDBJ databases">
        <authorList>
            <person name="Keele B.F."/>
        </authorList>
    </citation>
    <scope>NUCLEOTIDE SEQUENCE [LARGE SCALE GENOMIC DNA]</scope>
    <source>
        <strain evidence="8 9">IB-3</strain>
    </source>
</reference>
<dbReference type="SUPFAM" id="SSF49899">
    <property type="entry name" value="Concanavalin A-like lectins/glucanases"/>
    <property type="match status" value="1"/>
</dbReference>
<comment type="caution">
    <text evidence="8">The sequence shown here is derived from an EMBL/GenBank/DDBJ whole genome shotgun (WGS) entry which is preliminary data.</text>
</comment>
<proteinExistence type="predicted"/>
<dbReference type="Gene3D" id="2.60.120.200">
    <property type="match status" value="1"/>
</dbReference>
<dbReference type="InterPro" id="IPR013320">
    <property type="entry name" value="ConA-like_dom_sf"/>
</dbReference>